<keyword evidence="1" id="KW-0378">Hydrolase</keyword>
<dbReference type="InterPro" id="IPR036514">
    <property type="entry name" value="SGNH_hydro_sf"/>
</dbReference>
<feature type="domain" description="Sialate O-acetylesterase" evidence="2">
    <location>
        <begin position="160"/>
        <end position="206"/>
    </location>
</feature>
<dbReference type="Gene3D" id="3.40.50.1110">
    <property type="entry name" value="SGNH hydrolase"/>
    <property type="match status" value="1"/>
</dbReference>
<protein>
    <recommendedName>
        <fullName evidence="2">Sialate O-acetylesterase domain-containing protein</fullName>
    </recommendedName>
</protein>
<organism evidence="3 4">
    <name type="scientific">Rehmannia glutinosa</name>
    <name type="common">Chinese foxglove</name>
    <dbReference type="NCBI Taxonomy" id="99300"/>
    <lineage>
        <taxon>Eukaryota</taxon>
        <taxon>Viridiplantae</taxon>
        <taxon>Streptophyta</taxon>
        <taxon>Embryophyta</taxon>
        <taxon>Tracheophyta</taxon>
        <taxon>Spermatophyta</taxon>
        <taxon>Magnoliopsida</taxon>
        <taxon>eudicotyledons</taxon>
        <taxon>Gunneridae</taxon>
        <taxon>Pentapetalae</taxon>
        <taxon>asterids</taxon>
        <taxon>lamiids</taxon>
        <taxon>Lamiales</taxon>
        <taxon>Orobanchaceae</taxon>
        <taxon>Rehmannieae</taxon>
        <taxon>Rehmannia</taxon>
    </lineage>
</organism>
<dbReference type="PANTHER" id="PTHR31988">
    <property type="entry name" value="ESTERASE, PUTATIVE (DUF303)-RELATED"/>
    <property type="match status" value="1"/>
</dbReference>
<feature type="domain" description="Sialate O-acetylesterase" evidence="2">
    <location>
        <begin position="1"/>
        <end position="144"/>
    </location>
</feature>
<dbReference type="PANTHER" id="PTHR31988:SF15">
    <property type="entry name" value="ESTERASE, PUTATIVE (DUF303)-RELATED"/>
    <property type="match status" value="1"/>
</dbReference>
<dbReference type="InterPro" id="IPR052940">
    <property type="entry name" value="Carb_Esterase_6"/>
</dbReference>
<dbReference type="InterPro" id="IPR005181">
    <property type="entry name" value="SASA"/>
</dbReference>
<dbReference type="Proteomes" id="UP001318860">
    <property type="component" value="Unassembled WGS sequence"/>
</dbReference>
<keyword evidence="4" id="KW-1185">Reference proteome</keyword>
<dbReference type="EMBL" id="JABTTQ020000003">
    <property type="protein sequence ID" value="KAK6160652.1"/>
    <property type="molecule type" value="Genomic_DNA"/>
</dbReference>
<accession>A0ABR0XNB2</accession>
<dbReference type="Pfam" id="PF03629">
    <property type="entry name" value="SASA"/>
    <property type="match status" value="2"/>
</dbReference>
<proteinExistence type="predicted"/>
<evidence type="ECO:0000313" key="4">
    <source>
        <dbReference type="Proteomes" id="UP001318860"/>
    </source>
</evidence>
<evidence type="ECO:0000256" key="1">
    <source>
        <dbReference type="ARBA" id="ARBA00022801"/>
    </source>
</evidence>
<reference evidence="3 4" key="1">
    <citation type="journal article" date="2021" name="Comput. Struct. Biotechnol. J.">
        <title>De novo genome assembly of the potent medicinal plant Rehmannia glutinosa using nanopore technology.</title>
        <authorList>
            <person name="Ma L."/>
            <person name="Dong C."/>
            <person name="Song C."/>
            <person name="Wang X."/>
            <person name="Zheng X."/>
            <person name="Niu Y."/>
            <person name="Chen S."/>
            <person name="Feng W."/>
        </authorList>
    </citation>
    <scope>NUCLEOTIDE SEQUENCE [LARGE SCALE GENOMIC DNA]</scope>
    <source>
        <strain evidence="3">DH-2019</strain>
    </source>
</reference>
<gene>
    <name evidence="3" type="ORF">DH2020_004033</name>
</gene>
<name>A0ABR0XNB2_REHGL</name>
<comment type="caution">
    <text evidence="3">The sequence shown here is derived from an EMBL/GenBank/DDBJ whole genome shotgun (WGS) entry which is preliminary data.</text>
</comment>
<dbReference type="SUPFAM" id="SSF52266">
    <property type="entry name" value="SGNH hydrolase"/>
    <property type="match status" value="1"/>
</dbReference>
<evidence type="ECO:0000259" key="2">
    <source>
        <dbReference type="Pfam" id="PF03629"/>
    </source>
</evidence>
<evidence type="ECO:0000313" key="3">
    <source>
        <dbReference type="EMBL" id="KAK6160652.1"/>
    </source>
</evidence>
<sequence length="224" mass="24612">MSGRGGVVNETWDGFILPECQSNPLILRLDAALTWEEAQEPLHRDIDVTKTCGIGPGMAFSNLILEKDLGIGVIGLVPCAIGGTNISEWRRGGRLYNQVLSRAQAALHGGGGLIRAILWYQGESDTIKLEDAKLYKRRLEKFLQLKFDPICCHLSYLSSRKSQMEIDVPNVRCVDAKGLQLQPDGLHLSTAAQLELGRMMADAFLQIMAPLSVRSSAPKRSNNP</sequence>